<protein>
    <submittedName>
        <fullName evidence="2">Uncharacterized protein</fullName>
    </submittedName>
</protein>
<name>A0A0F9GS41_9ZZZZ</name>
<gene>
    <name evidence="2" type="ORF">LCGC14_1792440</name>
</gene>
<accession>A0A0F9GS41</accession>
<feature type="compositionally biased region" description="Basic residues" evidence="1">
    <location>
        <begin position="63"/>
        <end position="74"/>
    </location>
</feature>
<feature type="region of interest" description="Disordered" evidence="1">
    <location>
        <begin position="46"/>
        <end position="74"/>
    </location>
</feature>
<organism evidence="2">
    <name type="scientific">marine sediment metagenome</name>
    <dbReference type="NCBI Taxonomy" id="412755"/>
    <lineage>
        <taxon>unclassified sequences</taxon>
        <taxon>metagenomes</taxon>
        <taxon>ecological metagenomes</taxon>
    </lineage>
</organism>
<evidence type="ECO:0000256" key="1">
    <source>
        <dbReference type="SAM" id="MobiDB-lite"/>
    </source>
</evidence>
<dbReference type="AlphaFoldDB" id="A0A0F9GS41"/>
<feature type="compositionally biased region" description="Basic and acidic residues" evidence="1">
    <location>
        <begin position="46"/>
        <end position="56"/>
    </location>
</feature>
<reference evidence="2" key="1">
    <citation type="journal article" date="2015" name="Nature">
        <title>Complex archaea that bridge the gap between prokaryotes and eukaryotes.</title>
        <authorList>
            <person name="Spang A."/>
            <person name="Saw J.H."/>
            <person name="Jorgensen S.L."/>
            <person name="Zaremba-Niedzwiedzka K."/>
            <person name="Martijn J."/>
            <person name="Lind A.E."/>
            <person name="van Eijk R."/>
            <person name="Schleper C."/>
            <person name="Guy L."/>
            <person name="Ettema T.J."/>
        </authorList>
    </citation>
    <scope>NUCLEOTIDE SEQUENCE</scope>
</reference>
<dbReference type="EMBL" id="LAZR01017143">
    <property type="protein sequence ID" value="KKM01634.1"/>
    <property type="molecule type" value="Genomic_DNA"/>
</dbReference>
<evidence type="ECO:0000313" key="2">
    <source>
        <dbReference type="EMBL" id="KKM01634.1"/>
    </source>
</evidence>
<proteinExistence type="predicted"/>
<comment type="caution">
    <text evidence="2">The sequence shown here is derived from an EMBL/GenBank/DDBJ whole genome shotgun (WGS) entry which is preliminary data.</text>
</comment>
<sequence>MAICRPAFSIKGECMLSKTIVDLGFRHEHIREQIGQACVRGELRLKTDRRQGDRRKMTQPGQNRRKNDRRKSSL</sequence>